<dbReference type="Pfam" id="PF02900">
    <property type="entry name" value="LigB"/>
    <property type="match status" value="1"/>
</dbReference>
<dbReference type="PANTHER" id="PTHR30096">
    <property type="entry name" value="4,5-DOPA DIOXYGENASE EXTRADIOL-LIKE PROTEIN"/>
    <property type="match status" value="1"/>
</dbReference>
<dbReference type="SUPFAM" id="SSF53213">
    <property type="entry name" value="LigB-like"/>
    <property type="match status" value="1"/>
</dbReference>
<dbReference type="GO" id="GO:0008270">
    <property type="term" value="F:zinc ion binding"/>
    <property type="evidence" value="ECO:0007669"/>
    <property type="project" value="InterPro"/>
</dbReference>
<dbReference type="PANTHER" id="PTHR30096:SF0">
    <property type="entry name" value="4,5-DOPA DIOXYGENASE EXTRADIOL-LIKE PROTEIN"/>
    <property type="match status" value="1"/>
</dbReference>
<proteinExistence type="inferred from homology"/>
<keyword evidence="5" id="KW-0560">Oxidoreductase</keyword>
<dbReference type="CDD" id="cd07363">
    <property type="entry name" value="45_DOPA_Dioxygenase"/>
    <property type="match status" value="1"/>
</dbReference>
<dbReference type="GO" id="GO:0016702">
    <property type="term" value="F:oxidoreductase activity, acting on single donors with incorporation of molecular oxygen, incorporation of two atoms of oxygen"/>
    <property type="evidence" value="ECO:0007669"/>
    <property type="project" value="UniProtKB-ARBA"/>
</dbReference>
<keyword evidence="3" id="KW-0479">Metal-binding</keyword>
<keyword evidence="8" id="KW-1185">Reference proteome</keyword>
<keyword evidence="7" id="KW-0223">Dioxygenase</keyword>
<evidence type="ECO:0000313" key="8">
    <source>
        <dbReference type="Proteomes" id="UP000198967"/>
    </source>
</evidence>
<dbReference type="InterPro" id="IPR014436">
    <property type="entry name" value="Extradiol_dOase_DODA"/>
</dbReference>
<dbReference type="InterPro" id="IPR004183">
    <property type="entry name" value="Xdiol_dOase_suB"/>
</dbReference>
<dbReference type="GO" id="GO:0008198">
    <property type="term" value="F:ferrous iron binding"/>
    <property type="evidence" value="ECO:0007669"/>
    <property type="project" value="InterPro"/>
</dbReference>
<dbReference type="EMBL" id="FNBE01000004">
    <property type="protein sequence ID" value="SDF23049.1"/>
    <property type="molecule type" value="Genomic_DNA"/>
</dbReference>
<evidence type="ECO:0000313" key="7">
    <source>
        <dbReference type="EMBL" id="SDF23049.1"/>
    </source>
</evidence>
<keyword evidence="4" id="KW-0862">Zinc</keyword>
<gene>
    <name evidence="7" type="ORF">SAMN05216377_10422</name>
</gene>
<comment type="similarity">
    <text evidence="2">Belongs to the DODA-type extradiol aromatic ring-opening dioxygenase family.</text>
</comment>
<dbReference type="PIRSF" id="PIRSF006157">
    <property type="entry name" value="Doxgns_DODA"/>
    <property type="match status" value="1"/>
</dbReference>
<dbReference type="Gene3D" id="3.40.830.10">
    <property type="entry name" value="LigB-like"/>
    <property type="match status" value="1"/>
</dbReference>
<dbReference type="OrthoDB" id="9790889at2"/>
<evidence type="ECO:0000256" key="3">
    <source>
        <dbReference type="ARBA" id="ARBA00022723"/>
    </source>
</evidence>
<comment type="cofactor">
    <cofactor evidence="1">
        <name>Zn(2+)</name>
        <dbReference type="ChEBI" id="CHEBI:29105"/>
    </cofactor>
</comment>
<evidence type="ECO:0000259" key="6">
    <source>
        <dbReference type="Pfam" id="PF02900"/>
    </source>
</evidence>
<dbReference type="RefSeq" id="WP_093078667.1">
    <property type="nucleotide sequence ID" value="NZ_FNBE01000004.1"/>
</dbReference>
<dbReference type="STRING" id="366584.SAMN05216377_10422"/>
<organism evidence="7 8">
    <name type="scientific">Pseudonocardia oroxyli</name>
    <dbReference type="NCBI Taxonomy" id="366584"/>
    <lineage>
        <taxon>Bacteria</taxon>
        <taxon>Bacillati</taxon>
        <taxon>Actinomycetota</taxon>
        <taxon>Actinomycetes</taxon>
        <taxon>Pseudonocardiales</taxon>
        <taxon>Pseudonocardiaceae</taxon>
        <taxon>Pseudonocardia</taxon>
    </lineage>
</organism>
<protein>
    <submittedName>
        <fullName evidence="7">4,5-DOPA dioxygenase extradiol</fullName>
    </submittedName>
</protein>
<evidence type="ECO:0000256" key="1">
    <source>
        <dbReference type="ARBA" id="ARBA00001947"/>
    </source>
</evidence>
<evidence type="ECO:0000256" key="2">
    <source>
        <dbReference type="ARBA" id="ARBA00007581"/>
    </source>
</evidence>
<name>A0A1G7JEY3_PSEOR</name>
<dbReference type="Proteomes" id="UP000198967">
    <property type="component" value="Unassembled WGS sequence"/>
</dbReference>
<evidence type="ECO:0000256" key="5">
    <source>
        <dbReference type="ARBA" id="ARBA00023002"/>
    </source>
</evidence>
<dbReference type="AlphaFoldDB" id="A0A1G7JEY3"/>
<feature type="domain" description="Extradiol ring-cleavage dioxygenase class III enzyme subunit B" evidence="6">
    <location>
        <begin position="45"/>
        <end position="260"/>
    </location>
</feature>
<sequence length="282" mass="30738">MTHPFDTHLARVAQAGEHAVWTPADGALPALFLSHGAPPLFETPDWMEQLFTWARSMPRPKAVLIVSAHWEEAPLAISSADAAVTPVYDFGGFDPMYYRMRYDTPEAHDLAGRVLKTLSSEHIHETGRGLDHGAWVPLKVMYPEAVIPVIQLSLPTGDPASLLELGAKLRGLREEGVLVIGSGFTTHGLPFLTRENILGQAAAPGWSVQFDAWAREALKRGDVDELAAYRAKAPGMPYAHPTVEHFTPLFVTLGASSDPEAERDFTIDGFWMGLSKGSFTAA</sequence>
<reference evidence="7 8" key="1">
    <citation type="submission" date="2016-10" db="EMBL/GenBank/DDBJ databases">
        <authorList>
            <person name="de Groot N.N."/>
        </authorList>
    </citation>
    <scope>NUCLEOTIDE SEQUENCE [LARGE SCALE GENOMIC DNA]</scope>
    <source>
        <strain evidence="7 8">CGMCC 4.3143</strain>
    </source>
</reference>
<accession>A0A1G7JEY3</accession>
<evidence type="ECO:0000256" key="4">
    <source>
        <dbReference type="ARBA" id="ARBA00022833"/>
    </source>
</evidence>